<feature type="domain" description="HTH lysR-type" evidence="5">
    <location>
        <begin position="1"/>
        <end position="58"/>
    </location>
</feature>
<evidence type="ECO:0000256" key="2">
    <source>
        <dbReference type="ARBA" id="ARBA00023015"/>
    </source>
</evidence>
<dbReference type="InterPro" id="IPR000847">
    <property type="entry name" value="LysR_HTH_N"/>
</dbReference>
<dbReference type="InterPro" id="IPR036390">
    <property type="entry name" value="WH_DNA-bd_sf"/>
</dbReference>
<dbReference type="SUPFAM" id="SSF53850">
    <property type="entry name" value="Periplasmic binding protein-like II"/>
    <property type="match status" value="1"/>
</dbReference>
<dbReference type="SUPFAM" id="SSF46785">
    <property type="entry name" value="Winged helix' DNA-binding domain"/>
    <property type="match status" value="1"/>
</dbReference>
<accession>A0AAV3TYC8</accession>
<protein>
    <submittedName>
        <fullName evidence="6">LysR substrate-binding domain-containing protein</fullName>
    </submittedName>
</protein>
<dbReference type="GO" id="GO:0003700">
    <property type="term" value="F:DNA-binding transcription factor activity"/>
    <property type="evidence" value="ECO:0007669"/>
    <property type="project" value="InterPro"/>
</dbReference>
<dbReference type="GO" id="GO:0003677">
    <property type="term" value="F:DNA binding"/>
    <property type="evidence" value="ECO:0007669"/>
    <property type="project" value="UniProtKB-KW"/>
</dbReference>
<evidence type="ECO:0000313" key="7">
    <source>
        <dbReference type="Proteomes" id="UP001409585"/>
    </source>
</evidence>
<evidence type="ECO:0000256" key="4">
    <source>
        <dbReference type="ARBA" id="ARBA00023163"/>
    </source>
</evidence>
<dbReference type="EMBL" id="BAABLX010000007">
    <property type="protein sequence ID" value="GAA4934440.1"/>
    <property type="molecule type" value="Genomic_DNA"/>
</dbReference>
<evidence type="ECO:0000256" key="3">
    <source>
        <dbReference type="ARBA" id="ARBA00023125"/>
    </source>
</evidence>
<dbReference type="AlphaFoldDB" id="A0AAV3TYC8"/>
<name>A0AAV3TYC8_9ALTE</name>
<keyword evidence="7" id="KW-1185">Reference proteome</keyword>
<keyword evidence="4" id="KW-0804">Transcription</keyword>
<comment type="similarity">
    <text evidence="1">Belongs to the LysR transcriptional regulatory family.</text>
</comment>
<evidence type="ECO:0000313" key="6">
    <source>
        <dbReference type="EMBL" id="GAA4934440.1"/>
    </source>
</evidence>
<gene>
    <name evidence="6" type="ORF">GCM10025791_09150</name>
</gene>
<dbReference type="Gene3D" id="1.10.10.10">
    <property type="entry name" value="Winged helix-like DNA-binding domain superfamily/Winged helix DNA-binding domain"/>
    <property type="match status" value="1"/>
</dbReference>
<keyword evidence="2" id="KW-0805">Transcription regulation</keyword>
<dbReference type="Gene3D" id="3.40.190.10">
    <property type="entry name" value="Periplasmic binding protein-like II"/>
    <property type="match status" value="2"/>
</dbReference>
<dbReference type="Proteomes" id="UP001409585">
    <property type="component" value="Unassembled WGS sequence"/>
</dbReference>
<dbReference type="RefSeq" id="WP_345417757.1">
    <property type="nucleotide sequence ID" value="NZ_AP031496.1"/>
</dbReference>
<proteinExistence type="inferred from homology"/>
<dbReference type="FunFam" id="1.10.10.10:FF:000001">
    <property type="entry name" value="LysR family transcriptional regulator"/>
    <property type="match status" value="1"/>
</dbReference>
<evidence type="ECO:0000256" key="1">
    <source>
        <dbReference type="ARBA" id="ARBA00009437"/>
    </source>
</evidence>
<dbReference type="InterPro" id="IPR036388">
    <property type="entry name" value="WH-like_DNA-bd_sf"/>
</dbReference>
<dbReference type="Pfam" id="PF03466">
    <property type="entry name" value="LysR_substrate"/>
    <property type="match status" value="1"/>
</dbReference>
<evidence type="ECO:0000259" key="5">
    <source>
        <dbReference type="PROSITE" id="PS50931"/>
    </source>
</evidence>
<sequence length="303" mass="33245">MDLRKLRYFISVAEEGHIGRAATALNISQPPLTRQIHQLEDELGVALFNRTPKGMEITEAGKIFLREAKNIFALVEQATERTQRAGTGQLGRLDVAIFGSGILDTIPRILLSFRQDYPDVKVVLHTMGKAAQIEALRQGRVTVAFNRILAPLPDITSELIRSEDIWVAVNTTTELGQKEEIDFNELQHQPMILFPSQGSPNFKDKVVNLCHQANYTPQVSHEVGDAVTGVSLVAGGFGVCVVPQSAAALKLAGVSYKPLVNLPKGAKVDLSCIYRSEDNSPLLQSFLEKVRQFKQSQATAESA</sequence>
<dbReference type="PRINTS" id="PR00039">
    <property type="entry name" value="HTHLYSR"/>
</dbReference>
<dbReference type="CDD" id="cd08446">
    <property type="entry name" value="PBP2_Chlorocatechol"/>
    <property type="match status" value="1"/>
</dbReference>
<dbReference type="Pfam" id="PF00126">
    <property type="entry name" value="HTH_1"/>
    <property type="match status" value="1"/>
</dbReference>
<dbReference type="PROSITE" id="PS50931">
    <property type="entry name" value="HTH_LYSR"/>
    <property type="match status" value="1"/>
</dbReference>
<dbReference type="GO" id="GO:0032993">
    <property type="term" value="C:protein-DNA complex"/>
    <property type="evidence" value="ECO:0007669"/>
    <property type="project" value="TreeGrafter"/>
</dbReference>
<organism evidence="6 7">
    <name type="scientific">Halioxenophilus aromaticivorans</name>
    <dbReference type="NCBI Taxonomy" id="1306992"/>
    <lineage>
        <taxon>Bacteria</taxon>
        <taxon>Pseudomonadati</taxon>
        <taxon>Pseudomonadota</taxon>
        <taxon>Gammaproteobacteria</taxon>
        <taxon>Alteromonadales</taxon>
        <taxon>Alteromonadaceae</taxon>
        <taxon>Halioxenophilus</taxon>
    </lineage>
</organism>
<keyword evidence="3" id="KW-0238">DNA-binding</keyword>
<dbReference type="PANTHER" id="PTHR30346:SF0">
    <property type="entry name" value="HCA OPERON TRANSCRIPTIONAL ACTIVATOR HCAR"/>
    <property type="match status" value="1"/>
</dbReference>
<dbReference type="PANTHER" id="PTHR30346">
    <property type="entry name" value="TRANSCRIPTIONAL DUAL REGULATOR HCAR-RELATED"/>
    <property type="match status" value="1"/>
</dbReference>
<comment type="caution">
    <text evidence="6">The sequence shown here is derived from an EMBL/GenBank/DDBJ whole genome shotgun (WGS) entry which is preliminary data.</text>
</comment>
<dbReference type="InterPro" id="IPR005119">
    <property type="entry name" value="LysR_subst-bd"/>
</dbReference>
<reference evidence="7" key="1">
    <citation type="journal article" date="2019" name="Int. J. Syst. Evol. Microbiol.">
        <title>The Global Catalogue of Microorganisms (GCM) 10K type strain sequencing project: providing services to taxonomists for standard genome sequencing and annotation.</title>
        <authorList>
            <consortium name="The Broad Institute Genomics Platform"/>
            <consortium name="The Broad Institute Genome Sequencing Center for Infectious Disease"/>
            <person name="Wu L."/>
            <person name="Ma J."/>
        </authorList>
    </citation>
    <scope>NUCLEOTIDE SEQUENCE [LARGE SCALE GENOMIC DNA]</scope>
    <source>
        <strain evidence="7">JCM 19134</strain>
    </source>
</reference>